<evidence type="ECO:0000313" key="3">
    <source>
        <dbReference type="Proteomes" id="UP000198517"/>
    </source>
</evidence>
<dbReference type="Pfam" id="PF03691">
    <property type="entry name" value="UPF0167"/>
    <property type="match status" value="1"/>
</dbReference>
<protein>
    <recommendedName>
        <fullName evidence="4">CbrC family protein</fullName>
    </recommendedName>
</protein>
<name>A0A1G6YRN9_9FLAO</name>
<accession>A0A1G6YRN9</accession>
<reference evidence="2 3" key="1">
    <citation type="submission" date="2016-10" db="EMBL/GenBank/DDBJ databases">
        <authorList>
            <person name="de Groot N.N."/>
        </authorList>
    </citation>
    <scope>NUCLEOTIDE SEQUENCE [LARGE SCALE GENOMIC DNA]</scope>
    <source>
        <strain evidence="2 3">DSM 24015</strain>
    </source>
</reference>
<dbReference type="Proteomes" id="UP000198517">
    <property type="component" value="Unassembled WGS sequence"/>
</dbReference>
<evidence type="ECO:0000313" key="2">
    <source>
        <dbReference type="EMBL" id="SDD93164.1"/>
    </source>
</evidence>
<organism evidence="2 3">
    <name type="scientific">Riemerella columbipharyngis</name>
    <dbReference type="NCBI Taxonomy" id="1071918"/>
    <lineage>
        <taxon>Bacteria</taxon>
        <taxon>Pseudomonadati</taxon>
        <taxon>Bacteroidota</taxon>
        <taxon>Flavobacteriia</taxon>
        <taxon>Flavobacteriales</taxon>
        <taxon>Weeksellaceae</taxon>
        <taxon>Riemerella</taxon>
    </lineage>
</organism>
<dbReference type="AlphaFoldDB" id="A0A1G6YRN9"/>
<comment type="similarity">
    <text evidence="1">Belongs to the UPF0167 family.</text>
</comment>
<proteinExistence type="inferred from homology"/>
<gene>
    <name evidence="2" type="ORF">SAMN05421544_101250</name>
</gene>
<sequence>MEAQFFEKVEEPEICDCCRKGTSIIYLGPFYSEETIETLCPKCIASGKAAEKFQGEFVDFETLTESISDHHKKELCLRTPSYTGLQQEYWPDHCDDFCEFIAYVGWKDIIEMGIENSIEFTSKSEPYSTYKDIVNGSSCQGYLFRCLSCKKYILHVDCD</sequence>
<dbReference type="EMBL" id="FNAS01000001">
    <property type="protein sequence ID" value="SDD93164.1"/>
    <property type="molecule type" value="Genomic_DNA"/>
</dbReference>
<dbReference type="InterPro" id="IPR005363">
    <property type="entry name" value="UPF0167"/>
</dbReference>
<keyword evidence="3" id="KW-1185">Reference proteome</keyword>
<evidence type="ECO:0008006" key="4">
    <source>
        <dbReference type="Google" id="ProtNLM"/>
    </source>
</evidence>
<evidence type="ECO:0000256" key="1">
    <source>
        <dbReference type="ARBA" id="ARBA00008525"/>
    </source>
</evidence>